<gene>
    <name evidence="5" type="ORF">ACFODZ_15795</name>
</gene>
<dbReference type="InterPro" id="IPR018062">
    <property type="entry name" value="HTH_AraC-typ_CS"/>
</dbReference>
<dbReference type="EMBL" id="JBHRTS010000010">
    <property type="protein sequence ID" value="MFC3195718.1"/>
    <property type="molecule type" value="Genomic_DNA"/>
</dbReference>
<dbReference type="PANTHER" id="PTHR40055">
    <property type="entry name" value="TRANSCRIPTIONAL REGULATOR YGIV-RELATED"/>
    <property type="match status" value="1"/>
</dbReference>
<dbReference type="Pfam" id="PF12833">
    <property type="entry name" value="HTH_18"/>
    <property type="match status" value="1"/>
</dbReference>
<evidence type="ECO:0000259" key="4">
    <source>
        <dbReference type="PROSITE" id="PS01124"/>
    </source>
</evidence>
<name>A0ABV7JFX6_9GAMM</name>
<dbReference type="InterPro" id="IPR011256">
    <property type="entry name" value="Reg_factor_effector_dom_sf"/>
</dbReference>
<accession>A0ABV7JFX6</accession>
<dbReference type="SUPFAM" id="SSF55136">
    <property type="entry name" value="Probable bacterial effector-binding domain"/>
    <property type="match status" value="1"/>
</dbReference>
<feature type="domain" description="HTH araC/xylS-type" evidence="4">
    <location>
        <begin position="13"/>
        <end position="116"/>
    </location>
</feature>
<dbReference type="RefSeq" id="WP_077412503.1">
    <property type="nucleotide sequence ID" value="NZ_JBHRTS010000010.1"/>
</dbReference>
<dbReference type="Proteomes" id="UP001595533">
    <property type="component" value="Unassembled WGS sequence"/>
</dbReference>
<dbReference type="Gene3D" id="1.10.10.60">
    <property type="entry name" value="Homeodomain-like"/>
    <property type="match status" value="2"/>
</dbReference>
<dbReference type="Gene3D" id="3.20.80.10">
    <property type="entry name" value="Regulatory factor, effector binding domain"/>
    <property type="match status" value="1"/>
</dbReference>
<evidence type="ECO:0000313" key="6">
    <source>
        <dbReference type="Proteomes" id="UP001595533"/>
    </source>
</evidence>
<keyword evidence="2" id="KW-0238">DNA-binding</keyword>
<proteinExistence type="predicted"/>
<dbReference type="PRINTS" id="PR00032">
    <property type="entry name" value="HTHARAC"/>
</dbReference>
<evidence type="ECO:0000313" key="5">
    <source>
        <dbReference type="EMBL" id="MFC3195718.1"/>
    </source>
</evidence>
<dbReference type="InterPro" id="IPR050908">
    <property type="entry name" value="SmbC-like"/>
</dbReference>
<dbReference type="SMART" id="SM00871">
    <property type="entry name" value="AraC_E_bind"/>
    <property type="match status" value="1"/>
</dbReference>
<evidence type="ECO:0000256" key="1">
    <source>
        <dbReference type="ARBA" id="ARBA00023015"/>
    </source>
</evidence>
<keyword evidence="6" id="KW-1185">Reference proteome</keyword>
<dbReference type="InterPro" id="IPR018060">
    <property type="entry name" value="HTH_AraC"/>
</dbReference>
<dbReference type="InterPro" id="IPR029442">
    <property type="entry name" value="GyrI-like"/>
</dbReference>
<protein>
    <submittedName>
        <fullName evidence="5">GyrI-like domain-containing protein</fullName>
    </submittedName>
</protein>
<dbReference type="InterPro" id="IPR009057">
    <property type="entry name" value="Homeodomain-like_sf"/>
</dbReference>
<sequence length="288" mass="33474">MSHIHPRYQQSIDRVIHHIYESLAATEPAGLTLDELSAVSGFSKFHFHRLFAACVGMNINTFVQRLRLKKASYQLVFFPQMPIIDIALDAGFESHEAFSRAFKRTYQITPSQFRKQPDWSAWSEQHNYYLNKPYPMEVNICQFPETLVAALPHHGDHRLINQTVARFIEWRKQTNESPVNNSQTYGLAYSDPASSEPFRFDVCSTVQRPVSNNSFGVVTQVIPAGRCARVTHQGSHDLMDEKIRYLYNQWVIEQEQQLRDFPCFFHYRNLFPQVAESELVTDIYLPLL</sequence>
<keyword evidence="3" id="KW-0804">Transcription</keyword>
<dbReference type="PROSITE" id="PS00041">
    <property type="entry name" value="HTH_ARAC_FAMILY_1"/>
    <property type="match status" value="1"/>
</dbReference>
<keyword evidence="1" id="KW-0805">Transcription regulation</keyword>
<organism evidence="5 6">
    <name type="scientific">Marinicella sediminis</name>
    <dbReference type="NCBI Taxonomy" id="1792834"/>
    <lineage>
        <taxon>Bacteria</taxon>
        <taxon>Pseudomonadati</taxon>
        <taxon>Pseudomonadota</taxon>
        <taxon>Gammaproteobacteria</taxon>
        <taxon>Lysobacterales</taxon>
        <taxon>Marinicellaceae</taxon>
        <taxon>Marinicella</taxon>
    </lineage>
</organism>
<evidence type="ECO:0000256" key="3">
    <source>
        <dbReference type="ARBA" id="ARBA00023163"/>
    </source>
</evidence>
<dbReference type="PANTHER" id="PTHR40055:SF1">
    <property type="entry name" value="TRANSCRIPTIONAL REGULATOR YGIV-RELATED"/>
    <property type="match status" value="1"/>
</dbReference>
<dbReference type="PROSITE" id="PS01124">
    <property type="entry name" value="HTH_ARAC_FAMILY_2"/>
    <property type="match status" value="1"/>
</dbReference>
<dbReference type="InterPro" id="IPR010499">
    <property type="entry name" value="AraC_E-bd"/>
</dbReference>
<dbReference type="InterPro" id="IPR020449">
    <property type="entry name" value="Tscrpt_reg_AraC-type_HTH"/>
</dbReference>
<reference evidence="6" key="1">
    <citation type="journal article" date="2019" name="Int. J. Syst. Evol. Microbiol.">
        <title>The Global Catalogue of Microorganisms (GCM) 10K type strain sequencing project: providing services to taxonomists for standard genome sequencing and annotation.</title>
        <authorList>
            <consortium name="The Broad Institute Genomics Platform"/>
            <consortium name="The Broad Institute Genome Sequencing Center for Infectious Disease"/>
            <person name="Wu L."/>
            <person name="Ma J."/>
        </authorList>
    </citation>
    <scope>NUCLEOTIDE SEQUENCE [LARGE SCALE GENOMIC DNA]</scope>
    <source>
        <strain evidence="6">KCTC 42953</strain>
    </source>
</reference>
<dbReference type="SMART" id="SM00342">
    <property type="entry name" value="HTH_ARAC"/>
    <property type="match status" value="1"/>
</dbReference>
<dbReference type="Pfam" id="PF06445">
    <property type="entry name" value="GyrI-like"/>
    <property type="match status" value="1"/>
</dbReference>
<dbReference type="SUPFAM" id="SSF46689">
    <property type="entry name" value="Homeodomain-like"/>
    <property type="match status" value="2"/>
</dbReference>
<evidence type="ECO:0000256" key="2">
    <source>
        <dbReference type="ARBA" id="ARBA00023125"/>
    </source>
</evidence>
<comment type="caution">
    <text evidence="5">The sequence shown here is derived from an EMBL/GenBank/DDBJ whole genome shotgun (WGS) entry which is preliminary data.</text>
</comment>